<name>A0A515EQW2_9BURK</name>
<reference evidence="2" key="2">
    <citation type="journal article" date="2020" name="Int. J. Syst. Evol. Microbiol.">
        <title>Genomic insights into a novel species Rhodoferax aquaticus sp. nov., isolated from freshwater.</title>
        <authorList>
            <person name="Li T."/>
            <person name="Zhuo Y."/>
            <person name="Jin C.Z."/>
            <person name="Wu X."/>
            <person name="Ko S.R."/>
            <person name="Jin F.J."/>
            <person name="Ahn C.Y."/>
            <person name="Oh H.M."/>
            <person name="Lee H.G."/>
            <person name="Jin L."/>
        </authorList>
    </citation>
    <scope>NUCLEOTIDE SEQUENCE [LARGE SCALE GENOMIC DNA]</scope>
    <source>
        <strain evidence="2">Gr-4</strain>
    </source>
</reference>
<dbReference type="RefSeq" id="WP_142812214.1">
    <property type="nucleotide sequence ID" value="NZ_CP036282.1"/>
</dbReference>
<reference evidence="2" key="1">
    <citation type="submission" date="2019-02" db="EMBL/GenBank/DDBJ databases">
        <title>Complete genome sequence of Rhodoferax sp. Gr-4.</title>
        <authorList>
            <person name="Jin L."/>
        </authorList>
    </citation>
    <scope>NUCLEOTIDE SEQUENCE [LARGE SCALE GENOMIC DNA]</scope>
    <source>
        <strain evidence="2">Gr-4</strain>
    </source>
</reference>
<proteinExistence type="predicted"/>
<sequence>MTRCFTHSPLDVCLQTSFAHAQIQLALDEELAWAHGLSYQDLVLLTRIARAPLGRIAVADLARPLGLSMSGVLRLVLPLEKTGHVLRDPAPSPDGKRYVALRPAGKTQLRNATVTAEATCATLVANGWGQPMCAPTAIGASAAIQAQAQ</sequence>
<evidence type="ECO:0000313" key="1">
    <source>
        <dbReference type="EMBL" id="QDL55054.1"/>
    </source>
</evidence>
<dbReference type="AlphaFoldDB" id="A0A515EQW2"/>
<dbReference type="InterPro" id="IPR036390">
    <property type="entry name" value="WH_DNA-bd_sf"/>
</dbReference>
<dbReference type="SUPFAM" id="SSF46785">
    <property type="entry name" value="Winged helix' DNA-binding domain"/>
    <property type="match status" value="1"/>
</dbReference>
<accession>A0A515EQW2</accession>
<dbReference type="Proteomes" id="UP000317365">
    <property type="component" value="Chromosome"/>
</dbReference>
<gene>
    <name evidence="1" type="ORF">EXZ61_13245</name>
</gene>
<protein>
    <submittedName>
        <fullName evidence="1">AsnC family transcriptional regulator</fullName>
    </submittedName>
</protein>
<keyword evidence="2" id="KW-1185">Reference proteome</keyword>
<evidence type="ECO:0000313" key="2">
    <source>
        <dbReference type="Proteomes" id="UP000317365"/>
    </source>
</evidence>
<dbReference type="Gene3D" id="1.10.10.10">
    <property type="entry name" value="Winged helix-like DNA-binding domain superfamily/Winged helix DNA-binding domain"/>
    <property type="match status" value="1"/>
</dbReference>
<dbReference type="InterPro" id="IPR036388">
    <property type="entry name" value="WH-like_DNA-bd_sf"/>
</dbReference>
<dbReference type="EMBL" id="CP036282">
    <property type="protein sequence ID" value="QDL55054.1"/>
    <property type="molecule type" value="Genomic_DNA"/>
</dbReference>
<organism evidence="1 2">
    <name type="scientific">Rhodoferax aquaticus</name>
    <dbReference type="NCBI Taxonomy" id="2527691"/>
    <lineage>
        <taxon>Bacteria</taxon>
        <taxon>Pseudomonadati</taxon>
        <taxon>Pseudomonadota</taxon>
        <taxon>Betaproteobacteria</taxon>
        <taxon>Burkholderiales</taxon>
        <taxon>Comamonadaceae</taxon>
        <taxon>Rhodoferax</taxon>
    </lineage>
</organism>
<dbReference type="KEGG" id="rhg:EXZ61_13245"/>